<dbReference type="EMBL" id="CP047593">
    <property type="protein sequence ID" value="QHI70005.1"/>
    <property type="molecule type" value="Genomic_DNA"/>
</dbReference>
<name>A0A6P1MG04_9BACT</name>
<dbReference type="GO" id="GO:0016787">
    <property type="term" value="F:hydrolase activity"/>
    <property type="evidence" value="ECO:0007669"/>
    <property type="project" value="UniProtKB-KW"/>
</dbReference>
<gene>
    <name evidence="1" type="ORF">GT409_11285</name>
</gene>
<dbReference type="PANTHER" id="PTHR43611">
    <property type="entry name" value="ALPHA-D-GLUCOSE 1-PHOSPHATE PHOSPHATASE"/>
    <property type="match status" value="1"/>
</dbReference>
<dbReference type="InterPro" id="IPR023198">
    <property type="entry name" value="PGP-like_dom2"/>
</dbReference>
<dbReference type="AlphaFoldDB" id="A0A6P1MG04"/>
<keyword evidence="1" id="KW-0378">Hydrolase</keyword>
<dbReference type="SUPFAM" id="SSF56784">
    <property type="entry name" value="HAD-like"/>
    <property type="match status" value="1"/>
</dbReference>
<dbReference type="Gene3D" id="1.10.150.240">
    <property type="entry name" value="Putative phosphatase, domain 2"/>
    <property type="match status" value="1"/>
</dbReference>
<sequence>MEKHFIFDLGNVLVDFNLDEVLDSVMASAGVSELPAGVRLQDTARVVEVETGKLSDEAYLADICQTTGLRLTLEHLIAAWQKGFHLNPVGTALFRELREQGRPVHILSNLAWHNMEAVRRNWPGFFDQSHENFFSYELGYHKPDERIYRAALDRLGANPSDCLFFDDKAENVEGARSAGMNAHIFSTDRIADIRREVENFSSDG</sequence>
<keyword evidence="2" id="KW-1185">Reference proteome</keyword>
<dbReference type="InterPro" id="IPR023214">
    <property type="entry name" value="HAD_sf"/>
</dbReference>
<dbReference type="RefSeq" id="WP_160629184.1">
    <property type="nucleotide sequence ID" value="NZ_CP047593.1"/>
</dbReference>
<evidence type="ECO:0000313" key="2">
    <source>
        <dbReference type="Proteomes" id="UP000464954"/>
    </source>
</evidence>
<dbReference type="Gene3D" id="3.40.50.1000">
    <property type="entry name" value="HAD superfamily/HAD-like"/>
    <property type="match status" value="1"/>
</dbReference>
<dbReference type="PRINTS" id="PR00413">
    <property type="entry name" value="HADHALOGNASE"/>
</dbReference>
<dbReference type="PANTHER" id="PTHR43611:SF3">
    <property type="entry name" value="FLAVIN MONONUCLEOTIDE HYDROLASE 1, CHLOROPLATIC"/>
    <property type="match status" value="1"/>
</dbReference>
<proteinExistence type="predicted"/>
<accession>A0A6P1MG04</accession>
<dbReference type="CDD" id="cd02603">
    <property type="entry name" value="HAD_sEH-N_like"/>
    <property type="match status" value="1"/>
</dbReference>
<dbReference type="InterPro" id="IPR006439">
    <property type="entry name" value="HAD-SF_hydro_IA"/>
</dbReference>
<organism evidence="1 2">
    <name type="scientific">Tichowtungia aerotolerans</name>
    <dbReference type="NCBI Taxonomy" id="2697043"/>
    <lineage>
        <taxon>Bacteria</taxon>
        <taxon>Pseudomonadati</taxon>
        <taxon>Kiritimatiellota</taxon>
        <taxon>Tichowtungiia</taxon>
        <taxon>Tichowtungiales</taxon>
        <taxon>Tichowtungiaceae</taxon>
        <taxon>Tichowtungia</taxon>
    </lineage>
</organism>
<dbReference type="SFLD" id="SFLDG01129">
    <property type="entry name" value="C1.5:_HAD__Beta-PGM__Phosphata"/>
    <property type="match status" value="1"/>
</dbReference>
<evidence type="ECO:0000313" key="1">
    <source>
        <dbReference type="EMBL" id="QHI70005.1"/>
    </source>
</evidence>
<dbReference type="KEGG" id="taer:GT409_11285"/>
<dbReference type="Proteomes" id="UP000464954">
    <property type="component" value="Chromosome"/>
</dbReference>
<dbReference type="SFLD" id="SFLDS00003">
    <property type="entry name" value="Haloacid_Dehalogenase"/>
    <property type="match status" value="1"/>
</dbReference>
<protein>
    <submittedName>
        <fullName evidence="1">HAD-IA family hydrolase</fullName>
    </submittedName>
</protein>
<dbReference type="Pfam" id="PF00702">
    <property type="entry name" value="Hydrolase"/>
    <property type="match status" value="1"/>
</dbReference>
<dbReference type="NCBIfam" id="TIGR01509">
    <property type="entry name" value="HAD-SF-IA-v3"/>
    <property type="match status" value="1"/>
</dbReference>
<dbReference type="InterPro" id="IPR036412">
    <property type="entry name" value="HAD-like_sf"/>
</dbReference>
<reference evidence="1 2" key="1">
    <citation type="submission" date="2020-01" db="EMBL/GenBank/DDBJ databases">
        <title>Ponticoccus aerotolerans gen. nov., sp. nov., an anaerobic bacterium and proposal of Ponticoccusceae fam. nov., Ponticoccusles ord. nov. and Ponticoccuse classis nov. in the phylum Kiritimatiellaeota.</title>
        <authorList>
            <person name="Zhou L.Y."/>
            <person name="Du Z.J."/>
        </authorList>
    </citation>
    <scope>NUCLEOTIDE SEQUENCE [LARGE SCALE GENOMIC DNA]</scope>
    <source>
        <strain evidence="1 2">S-5007</strain>
    </source>
</reference>